<sequence length="611" mass="68630">MKKVLLIVLSYVIFSFFVAFAVVAFFQTRPTILPGDVRAYIALQAALLFFGMFPAVVCSGFLVGCAVSFGREIHDDAMRTFSHLLLNSILFVFLLFSVGEAFVPFLQNKQAALEEAPVAFSKFMTLSRKCYADGRMLESAKYANEALLLNPSSEDAMSLRELALANEDSVAEAQREKKKKERRTAAAASDKIPFLAHKKETPQSLLEKARAAERDGKWFDSHYNARLAESIAGDDSAVIAESESLAQKAWKELRAPNVFVDTPEIVLFRRKLKAYTMFVSGDNVGAYYEFLAISNSSPAASRDPDVIKYLALSSEEVQKERFFIDDMENLQRFESQTGVHFSLKKADGTVDVVYIQGITSVKDAGSVIKYLRGLYIYEFGADGSFNMSIHAPYAKLMFEDAGSFDKKTKERFSLPEIQCAVPKILLNGIDSRFSDKRSVPEFKMADGSEIDKDEWNYVVLGLSSDDFNLLCDSSIGSDRMSLISLWRVFGMARQFGYSSEVFGASLLRRITYPLTLLILFVFLACISWNYRLAENQIFKFKWIYILPISTFILYFCLEFIKFALKLMNYVFIAFAGYASVAMSLACLIAVFAIVSAAFVKKVSKSIRNGHR</sequence>
<dbReference type="EMBL" id="AGRW01000053">
    <property type="protein sequence ID" value="EIC00840.1"/>
    <property type="molecule type" value="Genomic_DNA"/>
</dbReference>
<dbReference type="AlphaFoldDB" id="H7ENB2"/>
<comment type="caution">
    <text evidence="3">The sequence shown here is derived from an EMBL/GenBank/DDBJ whole genome shotgun (WGS) entry which is preliminary data.</text>
</comment>
<feature type="transmembrane region" description="Helical" evidence="2">
    <location>
        <begin position="5"/>
        <end position="27"/>
    </location>
</feature>
<proteinExistence type="predicted"/>
<gene>
    <name evidence="3" type="ORF">TresaDRAFT_0665</name>
</gene>
<feature type="transmembrane region" description="Helical" evidence="2">
    <location>
        <begin position="510"/>
        <end position="530"/>
    </location>
</feature>
<organism evidence="3 4">
    <name type="scientific">Treponema saccharophilum DSM 2985</name>
    <dbReference type="NCBI Taxonomy" id="907348"/>
    <lineage>
        <taxon>Bacteria</taxon>
        <taxon>Pseudomonadati</taxon>
        <taxon>Spirochaetota</taxon>
        <taxon>Spirochaetia</taxon>
        <taxon>Spirochaetales</taxon>
        <taxon>Treponemataceae</taxon>
        <taxon>Treponema</taxon>
    </lineage>
</organism>
<feature type="transmembrane region" description="Helical" evidence="2">
    <location>
        <begin position="570"/>
        <end position="599"/>
    </location>
</feature>
<dbReference type="PATRIC" id="fig|907348.3.peg.2434"/>
<evidence type="ECO:0000313" key="4">
    <source>
        <dbReference type="Proteomes" id="UP000003571"/>
    </source>
</evidence>
<dbReference type="Proteomes" id="UP000003571">
    <property type="component" value="Unassembled WGS sequence"/>
</dbReference>
<feature type="transmembrane region" description="Helical" evidence="2">
    <location>
        <begin position="84"/>
        <end position="106"/>
    </location>
</feature>
<keyword evidence="1" id="KW-0175">Coiled coil</keyword>
<dbReference type="eggNOG" id="ENOG502ZIX1">
    <property type="taxonomic scope" value="Bacteria"/>
</dbReference>
<keyword evidence="2" id="KW-0472">Membrane</keyword>
<feature type="coiled-coil region" evidence="1">
    <location>
        <begin position="163"/>
        <end position="191"/>
    </location>
</feature>
<evidence type="ECO:0000256" key="2">
    <source>
        <dbReference type="SAM" id="Phobius"/>
    </source>
</evidence>
<keyword evidence="4" id="KW-1185">Reference proteome</keyword>
<feature type="transmembrane region" description="Helical" evidence="2">
    <location>
        <begin position="542"/>
        <end position="564"/>
    </location>
</feature>
<accession>H7ENB2</accession>
<dbReference type="STRING" id="907348.TresaDRAFT_0665"/>
<feature type="transmembrane region" description="Helical" evidence="2">
    <location>
        <begin position="39"/>
        <end position="63"/>
    </location>
</feature>
<evidence type="ECO:0000313" key="3">
    <source>
        <dbReference type="EMBL" id="EIC00840.1"/>
    </source>
</evidence>
<dbReference type="RefSeq" id="WP_002705964.1">
    <property type="nucleotide sequence ID" value="NZ_AGRW01000053.1"/>
</dbReference>
<protein>
    <submittedName>
        <fullName evidence="3">Uncharacterized protein</fullName>
    </submittedName>
</protein>
<reference evidence="3 4" key="1">
    <citation type="submission" date="2011-09" db="EMBL/GenBank/DDBJ databases">
        <title>The draft genome of Treponema saccharophilum DSM 2985.</title>
        <authorList>
            <consortium name="US DOE Joint Genome Institute (JGI-PGF)"/>
            <person name="Lucas S."/>
            <person name="Copeland A."/>
            <person name="Lapidus A."/>
            <person name="Glavina del Rio T."/>
            <person name="Dalin E."/>
            <person name="Tice H."/>
            <person name="Bruce D."/>
            <person name="Goodwin L."/>
            <person name="Pitluck S."/>
            <person name="Peters L."/>
            <person name="Kyrpides N."/>
            <person name="Mavromatis K."/>
            <person name="Ivanova N."/>
            <person name="Markowitz V."/>
            <person name="Cheng J.-F."/>
            <person name="Hugenholtz P."/>
            <person name="Woyke T."/>
            <person name="Wu D."/>
            <person name="Gronow S."/>
            <person name="Wellnitz S."/>
            <person name="Brambilla E."/>
            <person name="Klenk H.-P."/>
            <person name="Eisen J.A."/>
        </authorList>
    </citation>
    <scope>NUCLEOTIDE SEQUENCE [LARGE SCALE GENOMIC DNA]</scope>
    <source>
        <strain evidence="3 4">DSM 2985</strain>
    </source>
</reference>
<keyword evidence="2" id="KW-0812">Transmembrane</keyword>
<dbReference type="OrthoDB" id="363018at2"/>
<evidence type="ECO:0000256" key="1">
    <source>
        <dbReference type="SAM" id="Coils"/>
    </source>
</evidence>
<name>H7ENB2_9SPIR</name>
<keyword evidence="2" id="KW-1133">Transmembrane helix</keyword>